<keyword evidence="2" id="KW-1185">Reference proteome</keyword>
<reference evidence="1 2" key="1">
    <citation type="submission" date="2018-11" db="EMBL/GenBank/DDBJ databases">
        <title>Whole genome sequence of Streptomyces paromomycinus NBRC 15454(T).</title>
        <authorList>
            <person name="Komaki H."/>
            <person name="Tamura T."/>
        </authorList>
    </citation>
    <scope>NUCLEOTIDE SEQUENCE [LARGE SCALE GENOMIC DNA]</scope>
    <source>
        <strain evidence="1 2">NBRC 15454</strain>
    </source>
</reference>
<proteinExistence type="predicted"/>
<dbReference type="AlphaFoldDB" id="A0A401W8U0"/>
<dbReference type="EMBL" id="BHZD01000001">
    <property type="protein sequence ID" value="GCD45719.1"/>
    <property type="molecule type" value="Genomic_DNA"/>
</dbReference>
<comment type="caution">
    <text evidence="1">The sequence shown here is derived from an EMBL/GenBank/DDBJ whole genome shotgun (WGS) entry which is preliminary data.</text>
</comment>
<dbReference type="Proteomes" id="UP000286746">
    <property type="component" value="Unassembled WGS sequence"/>
</dbReference>
<name>A0A401W8U0_STREY</name>
<evidence type="ECO:0000313" key="2">
    <source>
        <dbReference type="Proteomes" id="UP000286746"/>
    </source>
</evidence>
<protein>
    <submittedName>
        <fullName evidence="1">Uncharacterized protein</fullName>
    </submittedName>
</protein>
<evidence type="ECO:0000313" key="1">
    <source>
        <dbReference type="EMBL" id="GCD45719.1"/>
    </source>
</evidence>
<accession>A0A401W8U0</accession>
<organism evidence="1 2">
    <name type="scientific">Streptomyces paromomycinus</name>
    <name type="common">Streptomyces rimosus subsp. paromomycinus</name>
    <dbReference type="NCBI Taxonomy" id="92743"/>
    <lineage>
        <taxon>Bacteria</taxon>
        <taxon>Bacillati</taxon>
        <taxon>Actinomycetota</taxon>
        <taxon>Actinomycetes</taxon>
        <taxon>Kitasatosporales</taxon>
        <taxon>Streptomycetaceae</taxon>
        <taxon>Streptomyces</taxon>
    </lineage>
</organism>
<gene>
    <name evidence="1" type="ORF">GKJPGBOP_05457</name>
</gene>
<sequence length="174" mass="19325">MKRRPHARLRHRLYRRLHPRVYRAGALAEQRHPLDGPLDYTRTDVSAAPSMAAAKERLGIPPVVVLCGSTRFWERMAAAAWSETLRGRIVVRPDVDMKRPRQGYADAVAVKTDLDALHRAKIRLADEVLVVGDYIGDSTRAEIAYARELGMPVRFTHPEVDAPAPASALEGAAS</sequence>